<gene>
    <name evidence="2" type="ORF">SMN809_LOCUS85707</name>
</gene>
<dbReference type="Pfam" id="PF01436">
    <property type="entry name" value="NHL"/>
    <property type="match status" value="1"/>
</dbReference>
<dbReference type="EMBL" id="CAJOBI010366412">
    <property type="protein sequence ID" value="CAF5228334.1"/>
    <property type="molecule type" value="Genomic_DNA"/>
</dbReference>
<dbReference type="InterPro" id="IPR001258">
    <property type="entry name" value="NHL_repeat"/>
</dbReference>
<dbReference type="Gene3D" id="2.120.10.30">
    <property type="entry name" value="TolB, C-terminal domain"/>
    <property type="match status" value="1"/>
</dbReference>
<protein>
    <submittedName>
        <fullName evidence="2">Uncharacterized protein</fullName>
    </submittedName>
</protein>
<evidence type="ECO:0000313" key="3">
    <source>
        <dbReference type="Proteomes" id="UP000676336"/>
    </source>
</evidence>
<evidence type="ECO:0000313" key="2">
    <source>
        <dbReference type="EMBL" id="CAF5228334.1"/>
    </source>
</evidence>
<dbReference type="SUPFAM" id="SSF63825">
    <property type="entry name" value="YWTD domain"/>
    <property type="match status" value="1"/>
</dbReference>
<reference evidence="2" key="1">
    <citation type="submission" date="2021-02" db="EMBL/GenBank/DDBJ databases">
        <authorList>
            <person name="Nowell W R."/>
        </authorList>
    </citation>
    <scope>NUCLEOTIDE SEQUENCE</scope>
</reference>
<proteinExistence type="predicted"/>
<accession>A0A8S3KKV1</accession>
<evidence type="ECO:0000256" key="1">
    <source>
        <dbReference type="ARBA" id="ARBA00022737"/>
    </source>
</evidence>
<comment type="caution">
    <text evidence="2">The sequence shown here is derived from an EMBL/GenBank/DDBJ whole genome shotgun (WGS) entry which is preliminary data.</text>
</comment>
<sequence length="74" mass="8051">ASGNTSTQRYNPRNVTMDSSSNMLYVADTDNHRIMSYVLNSSIGIIVAGGNGVGTLINQLYSRIVFILIHHPIA</sequence>
<organism evidence="2 3">
    <name type="scientific">Rotaria magnacalcarata</name>
    <dbReference type="NCBI Taxonomy" id="392030"/>
    <lineage>
        <taxon>Eukaryota</taxon>
        <taxon>Metazoa</taxon>
        <taxon>Spiralia</taxon>
        <taxon>Gnathifera</taxon>
        <taxon>Rotifera</taxon>
        <taxon>Eurotatoria</taxon>
        <taxon>Bdelloidea</taxon>
        <taxon>Philodinida</taxon>
        <taxon>Philodinidae</taxon>
        <taxon>Rotaria</taxon>
    </lineage>
</organism>
<dbReference type="InterPro" id="IPR011042">
    <property type="entry name" value="6-blade_b-propeller_TolB-like"/>
</dbReference>
<dbReference type="Proteomes" id="UP000676336">
    <property type="component" value="Unassembled WGS sequence"/>
</dbReference>
<dbReference type="AlphaFoldDB" id="A0A8S3KKV1"/>
<keyword evidence="1" id="KW-0677">Repeat</keyword>
<name>A0A8S3KKV1_9BILA</name>
<feature type="non-terminal residue" evidence="2">
    <location>
        <position position="1"/>
    </location>
</feature>